<evidence type="ECO:0000313" key="7">
    <source>
        <dbReference type="EMBL" id="CCC82705.1"/>
    </source>
</evidence>
<dbReference type="STRING" id="768679.TTX_2093"/>
<evidence type="ECO:0000256" key="3">
    <source>
        <dbReference type="ARBA" id="ARBA00023027"/>
    </source>
</evidence>
<evidence type="ECO:0000256" key="1">
    <source>
        <dbReference type="ARBA" id="ARBA00005854"/>
    </source>
</evidence>
<dbReference type="Pfam" id="PF00389">
    <property type="entry name" value="2-Hacid_dh"/>
    <property type="match status" value="1"/>
</dbReference>
<feature type="domain" description="D-isomer specific 2-hydroxyacid dehydrogenase NAD-binding" evidence="6">
    <location>
        <begin position="105"/>
        <end position="280"/>
    </location>
</feature>
<feature type="domain" description="D-isomer specific 2-hydroxyacid dehydrogenase catalytic" evidence="5">
    <location>
        <begin position="3"/>
        <end position="303"/>
    </location>
</feature>
<dbReference type="GO" id="GO:0006564">
    <property type="term" value="P:L-serine biosynthetic process"/>
    <property type="evidence" value="ECO:0007669"/>
    <property type="project" value="UniProtKB-ARBA"/>
</dbReference>
<dbReference type="PATRIC" id="fig|768679.9.peg.2117"/>
<dbReference type="SUPFAM" id="SSF52283">
    <property type="entry name" value="Formate/glycerate dehydrogenase catalytic domain-like"/>
    <property type="match status" value="1"/>
</dbReference>
<dbReference type="Proteomes" id="UP000002654">
    <property type="component" value="Chromosome"/>
</dbReference>
<reference evidence="7 8" key="1">
    <citation type="journal article" date="2011" name="PLoS ONE">
        <title>The complete genome sequence of Thermoproteus tenax: a physiologically versatile member of the Crenarchaeota.</title>
        <authorList>
            <person name="Siebers B."/>
            <person name="Zaparty M."/>
            <person name="Raddatz G."/>
            <person name="Tjaden B."/>
            <person name="Albers S.V."/>
            <person name="Bell S.D."/>
            <person name="Blombach F."/>
            <person name="Kletzin A."/>
            <person name="Kyrpides N."/>
            <person name="Lanz C."/>
            <person name="Plagens A."/>
            <person name="Rampp M."/>
            <person name="Rosinus A."/>
            <person name="von Jan M."/>
            <person name="Makarova K.S."/>
            <person name="Klenk H.P."/>
            <person name="Schuster S.C."/>
            <person name="Hensel R."/>
        </authorList>
    </citation>
    <scope>NUCLEOTIDE SEQUENCE [LARGE SCALE GENOMIC DNA]</scope>
    <source>
        <strain evidence="8">ATCC 35583 / DSM 2078 / JCM 9277 / NBRC 100435 / Kra 1</strain>
    </source>
</reference>
<dbReference type="HOGENOM" id="CLU_019796_1_3_2"/>
<dbReference type="FunFam" id="3.40.50.720:FF:000041">
    <property type="entry name" value="D-3-phosphoglycerate dehydrogenase"/>
    <property type="match status" value="1"/>
</dbReference>
<dbReference type="EC" id="1.1.1.95" evidence="7"/>
<dbReference type="eggNOG" id="arCOG01754">
    <property type="taxonomic scope" value="Archaea"/>
</dbReference>
<dbReference type="GO" id="GO:0047545">
    <property type="term" value="F:(S)-2-hydroxyglutarate dehydrogenase activity"/>
    <property type="evidence" value="ECO:0007669"/>
    <property type="project" value="UniProtKB-ARBA"/>
</dbReference>
<dbReference type="GeneID" id="11262981"/>
<gene>
    <name evidence="7" type="primary">serA</name>
    <name evidence="7" type="ordered locus">TTX_2093</name>
</gene>
<sequence length="305" mass="33405">MRVLIADQTSDKLVEHLRRGNIEVDYRPGISREDLLKLIEGYEILVVRSRTKVDKEVIDRGTRLKIVARYGVGLDNIAVDYAIKRGIAVINAPNAPTRSAAELTLGLILAVARRIPLLDKEVKAGGWPKGKYIGKELFGKTLGVIGFGRIGRTVAQYGLALGMKVVTSDIIDVSAEAAKMGAAQVPLERLLRESDVISVHVPLTPATYKLLDNEKLSLIKDGAILVNTSRGEVIDIDALAKHIDRLWGVGLDVLPEEPPKSETVRKLLASEKIVVTPHVGSETYEAYDRLAEELALNILEAVKRL</sequence>
<dbReference type="OrthoDB" id="7437at2157"/>
<keyword evidence="3" id="KW-0520">NAD</keyword>
<organism evidence="7 8">
    <name type="scientific">Thermoproteus tenax (strain ATCC 35583 / DSM 2078 / JCM 9277 / NBRC 100435 / Kra 1)</name>
    <dbReference type="NCBI Taxonomy" id="768679"/>
    <lineage>
        <taxon>Archaea</taxon>
        <taxon>Thermoproteota</taxon>
        <taxon>Thermoprotei</taxon>
        <taxon>Thermoproteales</taxon>
        <taxon>Thermoproteaceae</taxon>
        <taxon>Thermoproteus</taxon>
    </lineage>
</organism>
<dbReference type="PANTHER" id="PTHR42789:SF1">
    <property type="entry name" value="D-ISOMER SPECIFIC 2-HYDROXYACID DEHYDROGENASE FAMILY PROTEIN (AFU_ORTHOLOGUE AFUA_6G10090)"/>
    <property type="match status" value="1"/>
</dbReference>
<dbReference type="EMBL" id="FN869859">
    <property type="protein sequence ID" value="CCC82705.1"/>
    <property type="molecule type" value="Genomic_DNA"/>
</dbReference>
<dbReference type="RefSeq" id="WP_014127958.1">
    <property type="nucleotide sequence ID" value="NC_016070.1"/>
</dbReference>
<keyword evidence="8" id="KW-1185">Reference proteome</keyword>
<evidence type="ECO:0000256" key="4">
    <source>
        <dbReference type="RuleBase" id="RU003719"/>
    </source>
</evidence>
<keyword evidence="2 4" id="KW-0560">Oxidoreductase</keyword>
<dbReference type="CDD" id="cd05303">
    <property type="entry name" value="PGDH_2"/>
    <property type="match status" value="1"/>
</dbReference>
<dbReference type="GO" id="GO:0004617">
    <property type="term" value="F:phosphoglycerate dehydrogenase activity"/>
    <property type="evidence" value="ECO:0007669"/>
    <property type="project" value="UniProtKB-EC"/>
</dbReference>
<dbReference type="Pfam" id="PF02826">
    <property type="entry name" value="2-Hacid_dh_C"/>
    <property type="match status" value="1"/>
</dbReference>
<dbReference type="PROSITE" id="PS00670">
    <property type="entry name" value="D_2_HYDROXYACID_DH_2"/>
    <property type="match status" value="1"/>
</dbReference>
<evidence type="ECO:0000256" key="2">
    <source>
        <dbReference type="ARBA" id="ARBA00023002"/>
    </source>
</evidence>
<dbReference type="InterPro" id="IPR050857">
    <property type="entry name" value="D-2-hydroxyacid_DH"/>
</dbReference>
<accession>G4RMM9</accession>
<dbReference type="SUPFAM" id="SSF51735">
    <property type="entry name" value="NAD(P)-binding Rossmann-fold domains"/>
    <property type="match status" value="1"/>
</dbReference>
<evidence type="ECO:0000259" key="6">
    <source>
        <dbReference type="Pfam" id="PF02826"/>
    </source>
</evidence>
<dbReference type="KEGG" id="ttn:TTX_2093"/>
<dbReference type="PANTHER" id="PTHR42789">
    <property type="entry name" value="D-ISOMER SPECIFIC 2-HYDROXYACID DEHYDROGENASE FAMILY PROTEIN (AFU_ORTHOLOGUE AFUA_6G10090)"/>
    <property type="match status" value="1"/>
</dbReference>
<dbReference type="GO" id="GO:0051287">
    <property type="term" value="F:NAD binding"/>
    <property type="evidence" value="ECO:0007669"/>
    <property type="project" value="InterPro"/>
</dbReference>
<dbReference type="Gene3D" id="3.40.50.720">
    <property type="entry name" value="NAD(P)-binding Rossmann-like Domain"/>
    <property type="match status" value="2"/>
</dbReference>
<protein>
    <submittedName>
        <fullName evidence="7">D-3-phosphoglycerate dehydrogenase</fullName>
        <ecNumber evidence="7">1.1.1.95</ecNumber>
    </submittedName>
</protein>
<evidence type="ECO:0000313" key="8">
    <source>
        <dbReference type="Proteomes" id="UP000002654"/>
    </source>
</evidence>
<dbReference type="InterPro" id="IPR029753">
    <property type="entry name" value="D-isomer_DH_CS"/>
</dbReference>
<proteinExistence type="inferred from homology"/>
<dbReference type="InterPro" id="IPR006139">
    <property type="entry name" value="D-isomer_2_OHA_DH_cat_dom"/>
</dbReference>
<dbReference type="AlphaFoldDB" id="G4RMM9"/>
<dbReference type="InterPro" id="IPR006140">
    <property type="entry name" value="D-isomer_DH_NAD-bd"/>
</dbReference>
<dbReference type="PaxDb" id="768679-TTX_2093"/>
<evidence type="ECO:0000259" key="5">
    <source>
        <dbReference type="Pfam" id="PF00389"/>
    </source>
</evidence>
<comment type="similarity">
    <text evidence="1 4">Belongs to the D-isomer specific 2-hydroxyacid dehydrogenase family.</text>
</comment>
<name>G4RMM9_THETK</name>
<dbReference type="InterPro" id="IPR036291">
    <property type="entry name" value="NAD(P)-bd_dom_sf"/>
</dbReference>